<feature type="transmembrane region" description="Helical" evidence="1">
    <location>
        <begin position="58"/>
        <end position="75"/>
    </location>
</feature>
<keyword evidence="1" id="KW-1133">Transmembrane helix</keyword>
<evidence type="ECO:0000313" key="3">
    <source>
        <dbReference type="Proteomes" id="UP000622547"/>
    </source>
</evidence>
<evidence type="ECO:0000313" key="2">
    <source>
        <dbReference type="EMBL" id="GII42897.1"/>
    </source>
</evidence>
<dbReference type="RefSeq" id="WP_204078310.1">
    <property type="nucleotide sequence ID" value="NZ_BOOP01000048.1"/>
</dbReference>
<reference evidence="2 3" key="1">
    <citation type="submission" date="2021-01" db="EMBL/GenBank/DDBJ databases">
        <title>Whole genome shotgun sequence of Planotetraspora phitsanulokensis NBRC 104273.</title>
        <authorList>
            <person name="Komaki H."/>
            <person name="Tamura T."/>
        </authorList>
    </citation>
    <scope>NUCLEOTIDE SEQUENCE [LARGE SCALE GENOMIC DNA]</scope>
    <source>
        <strain evidence="2 3">NBRC 104273</strain>
    </source>
</reference>
<keyword evidence="1" id="KW-0472">Membrane</keyword>
<protein>
    <submittedName>
        <fullName evidence="2">Uncharacterized protein</fullName>
    </submittedName>
</protein>
<dbReference type="AlphaFoldDB" id="A0A8J3UFT1"/>
<dbReference type="Proteomes" id="UP000622547">
    <property type="component" value="Unassembled WGS sequence"/>
</dbReference>
<dbReference type="EMBL" id="BOOP01000048">
    <property type="protein sequence ID" value="GII42897.1"/>
    <property type="molecule type" value="Genomic_DNA"/>
</dbReference>
<feature type="transmembrane region" description="Helical" evidence="1">
    <location>
        <begin position="34"/>
        <end position="52"/>
    </location>
</feature>
<feature type="transmembrane region" description="Helical" evidence="1">
    <location>
        <begin position="87"/>
        <end position="105"/>
    </location>
</feature>
<gene>
    <name evidence="2" type="ORF">Pph01_79000</name>
</gene>
<keyword evidence="3" id="KW-1185">Reference proteome</keyword>
<name>A0A8J3UFT1_9ACTN</name>
<keyword evidence="1" id="KW-0812">Transmembrane</keyword>
<proteinExistence type="predicted"/>
<sequence>MPPTMPPLMKVDLTIPAWPEVERARRRLDAVRSAVGRVATVAGIAAAAIGLFTPAVAGGSLLATAVLSSAGLAGLRLWKPSGHQKAAATALYLVPGASLAALLIAEQVVPGIHWGEALGLTVWSTATWMLRPARVARLMVAPPPPPAAAAVALAPVQQVVDGHPVAQWWASRVAVAGGTASGTVLEDIERTGEASMRAIIRSVDPGQPVPDISIRHLSALMDVPEELITIGPVPRRGAAVRRLTIGKPAEEDPATVWAQRIAPVAMPGAVLTGVRVGRPGAAPEERN</sequence>
<organism evidence="2 3">
    <name type="scientific">Planotetraspora phitsanulokensis</name>
    <dbReference type="NCBI Taxonomy" id="575192"/>
    <lineage>
        <taxon>Bacteria</taxon>
        <taxon>Bacillati</taxon>
        <taxon>Actinomycetota</taxon>
        <taxon>Actinomycetes</taxon>
        <taxon>Streptosporangiales</taxon>
        <taxon>Streptosporangiaceae</taxon>
        <taxon>Planotetraspora</taxon>
    </lineage>
</organism>
<evidence type="ECO:0000256" key="1">
    <source>
        <dbReference type="SAM" id="Phobius"/>
    </source>
</evidence>
<accession>A0A8J3UFT1</accession>
<comment type="caution">
    <text evidence="2">The sequence shown here is derived from an EMBL/GenBank/DDBJ whole genome shotgun (WGS) entry which is preliminary data.</text>
</comment>